<sequence>MVSTVQNTDVTQKDAERAVVIAVTSHAVFEFGADGDEAYEVGVAFPLMQALKRVNECLLKENPTESLLFDVVLVTTDSQQQQQSSRIISSTRHYGLDVSRFCFSSEEDFVESLLQHKVQLFLSTDRNETSQASQRGVPSALLDQHTASCSSEQLRVLFCGDSIVQPDTGPTPASRQAAQGFSAQLGEMRRAFGMLDSPLSFILVTSRGGRESCSSALQTLRSRGISVDEAYCLAGAPRGPILSLLRPHFLLSDGFSGPEE</sequence>
<organism evidence="1 2">
    <name type="scientific">Anabas testudineus</name>
    <name type="common">Climbing perch</name>
    <name type="synonym">Anthias testudineus</name>
    <dbReference type="NCBI Taxonomy" id="64144"/>
    <lineage>
        <taxon>Eukaryota</taxon>
        <taxon>Metazoa</taxon>
        <taxon>Chordata</taxon>
        <taxon>Craniata</taxon>
        <taxon>Vertebrata</taxon>
        <taxon>Euteleostomi</taxon>
        <taxon>Actinopterygii</taxon>
        <taxon>Neopterygii</taxon>
        <taxon>Teleostei</taxon>
        <taxon>Neoteleostei</taxon>
        <taxon>Acanthomorphata</taxon>
        <taxon>Anabantaria</taxon>
        <taxon>Anabantiformes</taxon>
        <taxon>Anabantoidei</taxon>
        <taxon>Anabantidae</taxon>
        <taxon>Anabas</taxon>
    </lineage>
</organism>
<dbReference type="GO" id="GO:0009117">
    <property type="term" value="P:nucleotide metabolic process"/>
    <property type="evidence" value="ECO:0007669"/>
    <property type="project" value="InterPro"/>
</dbReference>
<protein>
    <recommendedName>
        <fullName evidence="3">Cytosolic 5'-nucleotidase 1A-like</fullName>
    </recommendedName>
</protein>
<reference evidence="1" key="2">
    <citation type="submission" date="2025-08" db="UniProtKB">
        <authorList>
            <consortium name="Ensembl"/>
        </authorList>
    </citation>
    <scope>IDENTIFICATION</scope>
</reference>
<evidence type="ECO:0000313" key="2">
    <source>
        <dbReference type="Proteomes" id="UP000265040"/>
    </source>
</evidence>
<keyword evidence="2" id="KW-1185">Reference proteome</keyword>
<dbReference type="OrthoDB" id="9994138at2759"/>
<proteinExistence type="predicted"/>
<dbReference type="Pfam" id="PF06189">
    <property type="entry name" value="5-nucleotidase"/>
    <property type="match status" value="1"/>
</dbReference>
<evidence type="ECO:0000313" key="1">
    <source>
        <dbReference type="Ensembl" id="ENSATEP00000055420.1"/>
    </source>
</evidence>
<dbReference type="GO" id="GO:0000287">
    <property type="term" value="F:magnesium ion binding"/>
    <property type="evidence" value="ECO:0007669"/>
    <property type="project" value="InterPro"/>
</dbReference>
<dbReference type="InterPro" id="IPR010394">
    <property type="entry name" value="5-nucleotidase"/>
</dbReference>
<name>A0A7N6B0Q8_ANATE</name>
<accession>A0A7N6B0Q8</accession>
<dbReference type="PANTHER" id="PTHR31367">
    <property type="entry name" value="CYTOSOLIC 5'-NUCLEOTIDASE 1 FAMILY MEMBER"/>
    <property type="match status" value="1"/>
</dbReference>
<dbReference type="PANTHER" id="PTHR31367:SF3">
    <property type="entry name" value="CYTOSOLIC 5'-NUCLEOTIDASE 1A"/>
    <property type="match status" value="1"/>
</dbReference>
<dbReference type="GO" id="GO:0046085">
    <property type="term" value="P:adenosine metabolic process"/>
    <property type="evidence" value="ECO:0007669"/>
    <property type="project" value="TreeGrafter"/>
</dbReference>
<evidence type="ECO:0008006" key="3">
    <source>
        <dbReference type="Google" id="ProtNLM"/>
    </source>
</evidence>
<dbReference type="FunCoup" id="A0A7N6B0Q8">
    <property type="interactions" value="182"/>
</dbReference>
<dbReference type="InParanoid" id="A0A7N6B0Q8"/>
<dbReference type="Proteomes" id="UP000265040">
    <property type="component" value="Chromosome 6"/>
</dbReference>
<dbReference type="GO" id="GO:0005829">
    <property type="term" value="C:cytosol"/>
    <property type="evidence" value="ECO:0007669"/>
    <property type="project" value="TreeGrafter"/>
</dbReference>
<reference evidence="1" key="1">
    <citation type="submission" date="2021-04" db="EMBL/GenBank/DDBJ databases">
        <authorList>
            <consortium name="Wellcome Sanger Institute Data Sharing"/>
        </authorList>
    </citation>
    <scope>NUCLEOTIDE SEQUENCE [LARGE SCALE GENOMIC DNA]</scope>
</reference>
<reference evidence="1" key="3">
    <citation type="submission" date="2025-09" db="UniProtKB">
        <authorList>
            <consortium name="Ensembl"/>
        </authorList>
    </citation>
    <scope>IDENTIFICATION</scope>
</reference>
<dbReference type="AlphaFoldDB" id="A0A7N6B0Q8"/>
<dbReference type="Ensembl" id="ENSATET00000055838.2">
    <property type="protein sequence ID" value="ENSATEP00000055420.1"/>
    <property type="gene ID" value="ENSATEG00000033128.1"/>
</dbReference>
<dbReference type="GO" id="GO:0008253">
    <property type="term" value="F:5'-nucleotidase activity"/>
    <property type="evidence" value="ECO:0007669"/>
    <property type="project" value="InterPro"/>
</dbReference>
<gene>
    <name evidence="1" type="primary">IL1B</name>
</gene>
<dbReference type="GeneTree" id="ENSGT00390000017767"/>
<dbReference type="GO" id="GO:0000166">
    <property type="term" value="F:nucleotide binding"/>
    <property type="evidence" value="ECO:0007669"/>
    <property type="project" value="InterPro"/>
</dbReference>